<dbReference type="InterPro" id="IPR011257">
    <property type="entry name" value="DNA_glycosylase"/>
</dbReference>
<evidence type="ECO:0000256" key="1">
    <source>
        <dbReference type="ARBA" id="ARBA00000086"/>
    </source>
</evidence>
<dbReference type="SMART" id="SM00342">
    <property type="entry name" value="HTH_ARAC"/>
    <property type="match status" value="1"/>
</dbReference>
<sequence>MPSPTTARRVLSDTTVDDPVFAERYRAMQARDARFDGQFITGVHSTGIYCRPSCPAVSPKPSNVTFYLTAAAAHEAGLRACKRCLPDAVPGSPEWNLRDDLAARAMRLIADGVVEREGVPGLAARLGYTPRHLTRVLTAELGAGPLALARAHRAQTARALLTSTALPVADVAFASGFGSIRQFNDTIREVYERSPLEVRAAARVHERVGGLSTGASASPSSGLGGAPVDLVTVRSSGVALETTTDAAADPGAGVVRLRLPARAPFDAAGVFGWLAARTVAGVESSTVSADGSPRFRRTLRLPGGPALVAFAPGGDAHSPSIEIEARLTGLGDLPPLVARVRRLFDLDADALAIDAALAAEPAFAASVAAVPGIRVPGCLDPHELVFRALIGQQISVAAARTALSRLAAELGEHVAGDEELNALFPTAAAIAEHGAEVLRGPAARIRTIVDVAARLADGDLVVSSDRERHDLEARLLEIPGIGPWTAGYVAMRVTGAPDVLLTGDLALRNGAANLGLPSEPRDLAAYGARWAPWRSYASMHLWRSA</sequence>
<dbReference type="Gene3D" id="1.10.340.30">
    <property type="entry name" value="Hypothetical protein, domain 2"/>
    <property type="match status" value="1"/>
</dbReference>
<dbReference type="SMART" id="SM00478">
    <property type="entry name" value="ENDO3c"/>
    <property type="match status" value="1"/>
</dbReference>
<dbReference type="InterPro" id="IPR010316">
    <property type="entry name" value="AlkA_N"/>
</dbReference>
<evidence type="ECO:0000256" key="4">
    <source>
        <dbReference type="ARBA" id="ARBA00022603"/>
    </source>
</evidence>
<dbReference type="CDD" id="cd00056">
    <property type="entry name" value="ENDO3c"/>
    <property type="match status" value="1"/>
</dbReference>
<dbReference type="InterPro" id="IPR035451">
    <property type="entry name" value="Ada-like_dom_sf"/>
</dbReference>
<dbReference type="Gene3D" id="3.30.310.20">
    <property type="entry name" value="DNA-3-methyladenine glycosylase AlkA, N-terminal domain"/>
    <property type="match status" value="1"/>
</dbReference>
<dbReference type="SUPFAM" id="SSF57884">
    <property type="entry name" value="Ada DNA repair protein, N-terminal domain (N-Ada 10)"/>
    <property type="match status" value="1"/>
</dbReference>
<dbReference type="Gene3D" id="1.10.1670.10">
    <property type="entry name" value="Helix-hairpin-Helix base-excision DNA repair enzymes (C-terminal)"/>
    <property type="match status" value="1"/>
</dbReference>
<evidence type="ECO:0000256" key="12">
    <source>
        <dbReference type="ARBA" id="ARBA00023163"/>
    </source>
</evidence>
<dbReference type="EMBL" id="BAAAMK010000001">
    <property type="protein sequence ID" value="GAA1945028.1"/>
    <property type="molecule type" value="Genomic_DNA"/>
</dbReference>
<dbReference type="PROSITE" id="PS01124">
    <property type="entry name" value="HTH_ARAC_FAMILY_2"/>
    <property type="match status" value="1"/>
</dbReference>
<keyword evidence="11" id="KW-0010">Activator</keyword>
<accession>A0ABP5BH79</accession>
<dbReference type="SMART" id="SM01009">
    <property type="entry name" value="AlkA_N"/>
    <property type="match status" value="1"/>
</dbReference>
<dbReference type="Pfam" id="PF12833">
    <property type="entry name" value="HTH_18"/>
    <property type="match status" value="1"/>
</dbReference>
<evidence type="ECO:0000256" key="3">
    <source>
        <dbReference type="ARBA" id="ARBA00012000"/>
    </source>
</evidence>
<dbReference type="SUPFAM" id="SSF48150">
    <property type="entry name" value="DNA-glycosylase"/>
    <property type="match status" value="1"/>
</dbReference>
<dbReference type="InterPro" id="IPR018060">
    <property type="entry name" value="HTH_AraC"/>
</dbReference>
<organism evidence="15 16">
    <name type="scientific">Agromyces allii</name>
    <dbReference type="NCBI Taxonomy" id="393607"/>
    <lineage>
        <taxon>Bacteria</taxon>
        <taxon>Bacillati</taxon>
        <taxon>Actinomycetota</taxon>
        <taxon>Actinomycetes</taxon>
        <taxon>Micrococcales</taxon>
        <taxon>Microbacteriaceae</taxon>
        <taxon>Agromyces</taxon>
    </lineage>
</organism>
<evidence type="ECO:0000256" key="5">
    <source>
        <dbReference type="ARBA" id="ARBA00022679"/>
    </source>
</evidence>
<dbReference type="Gene3D" id="1.10.10.60">
    <property type="entry name" value="Homeodomain-like"/>
    <property type="match status" value="1"/>
</dbReference>
<gene>
    <name evidence="15" type="ORF">GCM10009717_09400</name>
</gene>
<evidence type="ECO:0000313" key="15">
    <source>
        <dbReference type="EMBL" id="GAA1945028.1"/>
    </source>
</evidence>
<evidence type="ECO:0000256" key="2">
    <source>
        <dbReference type="ARBA" id="ARBA00001947"/>
    </source>
</evidence>
<evidence type="ECO:0000256" key="6">
    <source>
        <dbReference type="ARBA" id="ARBA00022723"/>
    </source>
</evidence>
<dbReference type="Pfam" id="PF02805">
    <property type="entry name" value="Ada_Zn_binding"/>
    <property type="match status" value="1"/>
</dbReference>
<comment type="cofactor">
    <cofactor evidence="2">
        <name>Zn(2+)</name>
        <dbReference type="ChEBI" id="CHEBI:29105"/>
    </cofactor>
</comment>
<dbReference type="PROSITE" id="PS00041">
    <property type="entry name" value="HTH_ARAC_FAMILY_1"/>
    <property type="match status" value="1"/>
</dbReference>
<evidence type="ECO:0000256" key="11">
    <source>
        <dbReference type="ARBA" id="ARBA00023159"/>
    </source>
</evidence>
<evidence type="ECO:0000313" key="16">
    <source>
        <dbReference type="Proteomes" id="UP001499954"/>
    </source>
</evidence>
<protein>
    <recommendedName>
        <fullName evidence="3">DNA-3-methyladenine glycosylase II</fullName>
        <ecNumber evidence="3">3.2.2.21</ecNumber>
    </recommendedName>
</protein>
<evidence type="ECO:0000256" key="8">
    <source>
        <dbReference type="ARBA" id="ARBA00022833"/>
    </source>
</evidence>
<dbReference type="Proteomes" id="UP001499954">
    <property type="component" value="Unassembled WGS sequence"/>
</dbReference>
<dbReference type="Gene3D" id="3.40.10.10">
    <property type="entry name" value="DNA Methylphosphotriester Repair Domain"/>
    <property type="match status" value="1"/>
</dbReference>
<dbReference type="PANTHER" id="PTHR43003:SF13">
    <property type="entry name" value="DNA-3-METHYLADENINE GLYCOSYLASE 2"/>
    <property type="match status" value="1"/>
</dbReference>
<reference evidence="16" key="1">
    <citation type="journal article" date="2019" name="Int. J. Syst. Evol. Microbiol.">
        <title>The Global Catalogue of Microorganisms (GCM) 10K type strain sequencing project: providing services to taxonomists for standard genome sequencing and annotation.</title>
        <authorList>
            <consortium name="The Broad Institute Genomics Platform"/>
            <consortium name="The Broad Institute Genome Sequencing Center for Infectious Disease"/>
            <person name="Wu L."/>
            <person name="Ma J."/>
        </authorList>
    </citation>
    <scope>NUCLEOTIDE SEQUENCE [LARGE SCALE GENOMIC DNA]</scope>
    <source>
        <strain evidence="16">JCM 13584</strain>
    </source>
</reference>
<name>A0ABP5BH79_9MICO</name>
<dbReference type="InterPro" id="IPR004026">
    <property type="entry name" value="Ada_DNA_repair_Zn-bd"/>
</dbReference>
<dbReference type="EC" id="3.2.2.21" evidence="3"/>
<dbReference type="PANTHER" id="PTHR43003">
    <property type="entry name" value="DNA-3-METHYLADENINE GLYCOSYLASE"/>
    <property type="match status" value="1"/>
</dbReference>
<dbReference type="Pfam" id="PF06029">
    <property type="entry name" value="AlkA_N"/>
    <property type="match status" value="1"/>
</dbReference>
<keyword evidence="16" id="KW-1185">Reference proteome</keyword>
<comment type="catalytic activity">
    <reaction evidence="1">
        <text>Hydrolysis of alkylated DNA, releasing 3-methyladenine, 3-methylguanine, 7-methylguanine and 7-methyladenine.</text>
        <dbReference type="EC" id="3.2.2.21"/>
    </reaction>
</comment>
<proteinExistence type="predicted"/>
<keyword evidence="4" id="KW-0489">Methyltransferase</keyword>
<keyword evidence="9" id="KW-0805">Transcription regulation</keyword>
<dbReference type="InterPro" id="IPR037046">
    <property type="entry name" value="AlkA_N_sf"/>
</dbReference>
<evidence type="ECO:0000256" key="7">
    <source>
        <dbReference type="ARBA" id="ARBA00022763"/>
    </source>
</evidence>
<evidence type="ECO:0000256" key="9">
    <source>
        <dbReference type="ARBA" id="ARBA00023015"/>
    </source>
</evidence>
<dbReference type="InterPro" id="IPR051912">
    <property type="entry name" value="Alkylbase_DNA_Glycosylase/TA"/>
</dbReference>
<keyword evidence="7" id="KW-0227">DNA damage</keyword>
<keyword evidence="13" id="KW-0234">DNA repair</keyword>
<dbReference type="SUPFAM" id="SSF55945">
    <property type="entry name" value="TATA-box binding protein-like"/>
    <property type="match status" value="1"/>
</dbReference>
<keyword evidence="8" id="KW-0862">Zinc</keyword>
<dbReference type="SUPFAM" id="SSF46689">
    <property type="entry name" value="Homeodomain-like"/>
    <property type="match status" value="1"/>
</dbReference>
<dbReference type="InterPro" id="IPR023170">
    <property type="entry name" value="HhH_base_excis_C"/>
</dbReference>
<keyword evidence="10" id="KW-0238">DNA-binding</keyword>
<dbReference type="RefSeq" id="WP_157414618.1">
    <property type="nucleotide sequence ID" value="NZ_BAAAMK010000001.1"/>
</dbReference>
<dbReference type="InterPro" id="IPR009057">
    <property type="entry name" value="Homeodomain-like_sf"/>
</dbReference>
<keyword evidence="6" id="KW-0479">Metal-binding</keyword>
<evidence type="ECO:0000256" key="10">
    <source>
        <dbReference type="ARBA" id="ARBA00023125"/>
    </source>
</evidence>
<dbReference type="InterPro" id="IPR003265">
    <property type="entry name" value="HhH-GPD_domain"/>
</dbReference>
<keyword evidence="5" id="KW-0808">Transferase</keyword>
<comment type="caution">
    <text evidence="15">The sequence shown here is derived from an EMBL/GenBank/DDBJ whole genome shotgun (WGS) entry which is preliminary data.</text>
</comment>
<dbReference type="InterPro" id="IPR018062">
    <property type="entry name" value="HTH_AraC-typ_CS"/>
</dbReference>
<feature type="domain" description="HTH araC/xylS-type" evidence="14">
    <location>
        <begin position="103"/>
        <end position="201"/>
    </location>
</feature>
<keyword evidence="12" id="KW-0804">Transcription</keyword>
<evidence type="ECO:0000256" key="13">
    <source>
        <dbReference type="ARBA" id="ARBA00023204"/>
    </source>
</evidence>
<evidence type="ECO:0000259" key="14">
    <source>
        <dbReference type="PROSITE" id="PS01124"/>
    </source>
</evidence>